<feature type="transmembrane region" description="Helical" evidence="12">
    <location>
        <begin position="113"/>
        <end position="131"/>
    </location>
</feature>
<evidence type="ECO:0000256" key="12">
    <source>
        <dbReference type="SAM" id="Phobius"/>
    </source>
</evidence>
<dbReference type="STRING" id="4999.A0A1Y1UAM5"/>
<evidence type="ECO:0000313" key="15">
    <source>
        <dbReference type="Proteomes" id="UP000193218"/>
    </source>
</evidence>
<evidence type="ECO:0000256" key="9">
    <source>
        <dbReference type="ARBA" id="ARBA00047280"/>
    </source>
</evidence>
<protein>
    <recommendedName>
        <fullName evidence="10">intramembrane prenyl-peptidase Rce1</fullName>
        <ecNumber evidence="10">3.4.26.1</ecNumber>
    </recommendedName>
</protein>
<feature type="region of interest" description="Disordered" evidence="11">
    <location>
        <begin position="69"/>
        <end position="104"/>
    </location>
</feature>
<evidence type="ECO:0000256" key="8">
    <source>
        <dbReference type="ARBA" id="ARBA00023136"/>
    </source>
</evidence>
<dbReference type="RefSeq" id="XP_021868809.1">
    <property type="nucleotide sequence ID" value="XM_022012052.1"/>
</dbReference>
<dbReference type="EMBL" id="NBSH01000014">
    <property type="protein sequence ID" value="ORX34546.1"/>
    <property type="molecule type" value="Genomic_DNA"/>
</dbReference>
<keyword evidence="4 12" id="KW-0812">Transmembrane</keyword>
<evidence type="ECO:0000256" key="6">
    <source>
        <dbReference type="ARBA" id="ARBA00022824"/>
    </source>
</evidence>
<evidence type="ECO:0000259" key="13">
    <source>
        <dbReference type="Pfam" id="PF02517"/>
    </source>
</evidence>
<organism evidence="14 15">
    <name type="scientific">Kockovaella imperatae</name>
    <dbReference type="NCBI Taxonomy" id="4999"/>
    <lineage>
        <taxon>Eukaryota</taxon>
        <taxon>Fungi</taxon>
        <taxon>Dikarya</taxon>
        <taxon>Basidiomycota</taxon>
        <taxon>Agaricomycotina</taxon>
        <taxon>Tremellomycetes</taxon>
        <taxon>Tremellales</taxon>
        <taxon>Cuniculitremaceae</taxon>
        <taxon>Kockovaella</taxon>
    </lineage>
</organism>
<sequence length="356" mass="39206">MNISPSLLPSWPLSWGLTASQCHLIALIFASSYVGSIYLTQHVFLPRAILASAAATQAKAAQGSAAKASNASHVDVSSKAFRDDDDDEDDDEEEDDAPKLGTRDHPTTIRLRMKAVGIATVSSLLIVWSVVKHLSGTSWTESLLPTIRLLGLSIPSFSCLSWTWIFPYLLTPILFLGPLFAEYLDRSLPFQRSSSSPLAQKLIQLFDFSIIDYRNYVVGPITEELTFRSAIIAIFLLSHASPSSIVFGSPLWFGTAHIHHAWEVYRSGGSTSQSAQRAVLTSLIQFTYTTLFGWFASYLFIRTGSVFPPLASHIFCNRMGIYLPGRAARRHPSSKTAILCAYVAGMAGFILCLWVY</sequence>
<feature type="transmembrane region" description="Helical" evidence="12">
    <location>
        <begin position="165"/>
        <end position="184"/>
    </location>
</feature>
<evidence type="ECO:0000256" key="1">
    <source>
        <dbReference type="ARBA" id="ARBA00004477"/>
    </source>
</evidence>
<keyword evidence="3" id="KW-0645">Protease</keyword>
<evidence type="ECO:0000256" key="11">
    <source>
        <dbReference type="SAM" id="MobiDB-lite"/>
    </source>
</evidence>
<evidence type="ECO:0000313" key="14">
    <source>
        <dbReference type="EMBL" id="ORX34546.1"/>
    </source>
</evidence>
<dbReference type="GO" id="GO:0005789">
    <property type="term" value="C:endoplasmic reticulum membrane"/>
    <property type="evidence" value="ECO:0007669"/>
    <property type="project" value="UniProtKB-SubCell"/>
</dbReference>
<feature type="transmembrane region" description="Helical" evidence="12">
    <location>
        <begin position="278"/>
        <end position="301"/>
    </location>
</feature>
<gene>
    <name evidence="14" type="ORF">BD324DRAFT_158918</name>
</gene>
<comment type="similarity">
    <text evidence="2">Belongs to the peptidase U48 family.</text>
</comment>
<dbReference type="EC" id="3.4.26.1" evidence="10"/>
<evidence type="ECO:0000256" key="2">
    <source>
        <dbReference type="ARBA" id="ARBA00006897"/>
    </source>
</evidence>
<keyword evidence="7 12" id="KW-1133">Transmembrane helix</keyword>
<dbReference type="Proteomes" id="UP000193218">
    <property type="component" value="Unassembled WGS sequence"/>
</dbReference>
<dbReference type="Pfam" id="PF02517">
    <property type="entry name" value="Rce1-like"/>
    <property type="match status" value="1"/>
</dbReference>
<dbReference type="GO" id="GO:0004222">
    <property type="term" value="F:metalloendopeptidase activity"/>
    <property type="evidence" value="ECO:0007669"/>
    <property type="project" value="InterPro"/>
</dbReference>
<reference evidence="14 15" key="1">
    <citation type="submission" date="2017-03" db="EMBL/GenBank/DDBJ databases">
        <title>Widespread Adenine N6-methylation of Active Genes in Fungi.</title>
        <authorList>
            <consortium name="DOE Joint Genome Institute"/>
            <person name="Mondo S.J."/>
            <person name="Dannebaum R.O."/>
            <person name="Kuo R.C."/>
            <person name="Louie K.B."/>
            <person name="Bewick A.J."/>
            <person name="Labutti K."/>
            <person name="Haridas S."/>
            <person name="Kuo A."/>
            <person name="Salamov A."/>
            <person name="Ahrendt S.R."/>
            <person name="Lau R."/>
            <person name="Bowen B.P."/>
            <person name="Lipzen A."/>
            <person name="Sullivan W."/>
            <person name="Andreopoulos W.B."/>
            <person name="Clum A."/>
            <person name="Lindquist E."/>
            <person name="Daum C."/>
            <person name="Northen T.R."/>
            <person name="Ramamoorthy G."/>
            <person name="Schmitz R.J."/>
            <person name="Gryganskyi A."/>
            <person name="Culley D."/>
            <person name="Magnuson J."/>
            <person name="James T.Y."/>
            <person name="O'Malley M.A."/>
            <person name="Stajich J.E."/>
            <person name="Spatafora J.W."/>
            <person name="Visel A."/>
            <person name="Grigoriev I.V."/>
        </authorList>
    </citation>
    <scope>NUCLEOTIDE SEQUENCE [LARGE SCALE GENOMIC DNA]</scope>
    <source>
        <strain evidence="14 15">NRRL Y-17943</strain>
    </source>
</reference>
<evidence type="ECO:0000256" key="3">
    <source>
        <dbReference type="ARBA" id="ARBA00022670"/>
    </source>
</evidence>
<feature type="domain" description="CAAX prenyl protease 2/Lysostaphin resistance protein A-like" evidence="13">
    <location>
        <begin position="215"/>
        <end position="317"/>
    </location>
</feature>
<evidence type="ECO:0000256" key="4">
    <source>
        <dbReference type="ARBA" id="ARBA00022692"/>
    </source>
</evidence>
<comment type="catalytic activity">
    <reaction evidence="9">
        <text>Hydrolyzes the peptide bond -P2-(S-farnesyl or geranylgeranyl)C-P1'-P2'-P3'-COOH where P1' and P2' are amino acids with aliphatic sidechains and P3' is any C-terminal residue.</text>
        <dbReference type="EC" id="3.4.26.1"/>
    </reaction>
</comment>
<name>A0A1Y1UAM5_9TREE</name>
<feature type="compositionally biased region" description="Acidic residues" evidence="11">
    <location>
        <begin position="83"/>
        <end position="96"/>
    </location>
</feature>
<feature type="transmembrane region" description="Helical" evidence="12">
    <location>
        <begin position="336"/>
        <end position="355"/>
    </location>
</feature>
<comment type="subcellular location">
    <subcellularLocation>
        <location evidence="1">Endoplasmic reticulum membrane</location>
        <topology evidence="1">Multi-pass membrane protein</topology>
    </subcellularLocation>
</comment>
<evidence type="ECO:0000256" key="7">
    <source>
        <dbReference type="ARBA" id="ARBA00022989"/>
    </source>
</evidence>
<dbReference type="PANTHER" id="PTHR13046:SF0">
    <property type="entry name" value="CAAX PRENYL PROTEASE 2"/>
    <property type="match status" value="1"/>
</dbReference>
<comment type="caution">
    <text evidence="14">The sequence shown here is derived from an EMBL/GenBank/DDBJ whole genome shotgun (WGS) entry which is preliminary data.</text>
</comment>
<dbReference type="AlphaFoldDB" id="A0A1Y1UAM5"/>
<dbReference type="InterPro" id="IPR039731">
    <property type="entry name" value="Rce1"/>
</dbReference>
<evidence type="ECO:0000256" key="5">
    <source>
        <dbReference type="ARBA" id="ARBA00022801"/>
    </source>
</evidence>
<evidence type="ECO:0000256" key="10">
    <source>
        <dbReference type="ARBA" id="ARBA00049729"/>
    </source>
</evidence>
<keyword evidence="15" id="KW-1185">Reference proteome</keyword>
<keyword evidence="6" id="KW-0256">Endoplasmic reticulum</keyword>
<dbReference type="GO" id="GO:0071586">
    <property type="term" value="P:CAAX-box protein processing"/>
    <property type="evidence" value="ECO:0007669"/>
    <property type="project" value="InterPro"/>
</dbReference>
<dbReference type="InParanoid" id="A0A1Y1UAM5"/>
<dbReference type="OrthoDB" id="271604at2759"/>
<accession>A0A1Y1UAM5</accession>
<dbReference type="GeneID" id="33553860"/>
<keyword evidence="5" id="KW-0378">Hydrolase</keyword>
<dbReference type="PANTHER" id="PTHR13046">
    <property type="entry name" value="PROTEASE U48 CAAX PRENYL PROTEASE RCE1"/>
    <property type="match status" value="1"/>
</dbReference>
<feature type="transmembrane region" description="Helical" evidence="12">
    <location>
        <begin position="15"/>
        <end position="39"/>
    </location>
</feature>
<proteinExistence type="inferred from homology"/>
<dbReference type="InterPro" id="IPR003675">
    <property type="entry name" value="Rce1/LyrA-like_dom"/>
</dbReference>
<keyword evidence="8 12" id="KW-0472">Membrane</keyword>